<comment type="caution">
    <text evidence="2">The sequence shown here is derived from an EMBL/GenBank/DDBJ whole genome shotgun (WGS) entry which is preliminary data.</text>
</comment>
<evidence type="ECO:0000313" key="3">
    <source>
        <dbReference type="Proteomes" id="UP000308697"/>
    </source>
</evidence>
<sequence>MEIAPEPSRSHRATVTRRPQPDADGESTSHVNRAAPAPDALPARHPAAPPAPAPAPPAPAPADAGPEAPAAARSAPARGRRASDS</sequence>
<proteinExistence type="predicted"/>
<evidence type="ECO:0000313" key="2">
    <source>
        <dbReference type="EMBL" id="TJZ44041.1"/>
    </source>
</evidence>
<dbReference type="AlphaFoldDB" id="A0A4U0MSV8"/>
<organism evidence="2 3">
    <name type="scientific">Streptomyces piniterrae</name>
    <dbReference type="NCBI Taxonomy" id="2571125"/>
    <lineage>
        <taxon>Bacteria</taxon>
        <taxon>Bacillati</taxon>
        <taxon>Actinomycetota</taxon>
        <taxon>Actinomycetes</taxon>
        <taxon>Kitasatosporales</taxon>
        <taxon>Streptomycetaceae</taxon>
        <taxon>Streptomyces</taxon>
    </lineage>
</organism>
<accession>A0A4U0MSV8</accession>
<dbReference type="Proteomes" id="UP000308697">
    <property type="component" value="Unassembled WGS sequence"/>
</dbReference>
<feature type="compositionally biased region" description="Low complexity" evidence="1">
    <location>
        <begin position="33"/>
        <end position="46"/>
    </location>
</feature>
<gene>
    <name evidence="2" type="ORF">FCH28_30980</name>
</gene>
<name>A0A4U0MSV8_9ACTN</name>
<dbReference type="EMBL" id="SUMB01000013">
    <property type="protein sequence ID" value="TJZ44041.1"/>
    <property type="molecule type" value="Genomic_DNA"/>
</dbReference>
<reference evidence="2 3" key="1">
    <citation type="submission" date="2019-04" db="EMBL/GenBank/DDBJ databases">
        <title>Streptomyces piniterrae sp. nov., a heliquinomycin-producing actinomycete isolated from rhizosphere soil of Pinus yunnanensis.</title>
        <authorList>
            <person name="Zhuang X."/>
            <person name="Zhao J."/>
        </authorList>
    </citation>
    <scope>NUCLEOTIDE SEQUENCE [LARGE SCALE GENOMIC DNA]</scope>
    <source>
        <strain evidence="3">jys28</strain>
    </source>
</reference>
<keyword evidence="3" id="KW-1185">Reference proteome</keyword>
<feature type="region of interest" description="Disordered" evidence="1">
    <location>
        <begin position="1"/>
        <end position="85"/>
    </location>
</feature>
<protein>
    <submittedName>
        <fullName evidence="2">Uncharacterized protein</fullName>
    </submittedName>
</protein>
<feature type="compositionally biased region" description="Low complexity" evidence="1">
    <location>
        <begin position="61"/>
        <end position="77"/>
    </location>
</feature>
<feature type="compositionally biased region" description="Pro residues" evidence="1">
    <location>
        <begin position="47"/>
        <end position="60"/>
    </location>
</feature>
<evidence type="ECO:0000256" key="1">
    <source>
        <dbReference type="SAM" id="MobiDB-lite"/>
    </source>
</evidence>